<dbReference type="EMBL" id="JACRTI010000006">
    <property type="protein sequence ID" value="MBC8600960.1"/>
    <property type="molecule type" value="Genomic_DNA"/>
</dbReference>
<reference evidence="2 3" key="1">
    <citation type="submission" date="2018-07" db="EMBL/GenBank/DDBJ databases">
        <title>Parabacteroides acidifaciens nov. sp., isolated from human feces.</title>
        <authorList>
            <person name="Wang Y.J."/>
        </authorList>
    </citation>
    <scope>NUCLEOTIDE SEQUENCE [LARGE SCALE GENOMIC DNA]</scope>
    <source>
        <strain evidence="2 3">426-9</strain>
    </source>
</reference>
<name>A0A3D8HHQ2_9BACT</name>
<evidence type="ECO:0000313" key="2">
    <source>
        <dbReference type="EMBL" id="RDU50438.1"/>
    </source>
</evidence>
<dbReference type="RefSeq" id="WP_115498472.1">
    <property type="nucleotide sequence ID" value="NZ_JACRTI010000006.1"/>
</dbReference>
<reference evidence="1 4" key="2">
    <citation type="submission" date="2020-08" db="EMBL/GenBank/DDBJ databases">
        <title>Genome public.</title>
        <authorList>
            <person name="Liu C."/>
            <person name="Sun Q."/>
        </authorList>
    </citation>
    <scope>NUCLEOTIDE SEQUENCE [LARGE SCALE GENOMIC DNA]</scope>
    <source>
        <strain evidence="1 4">426_9</strain>
    </source>
</reference>
<gene>
    <name evidence="2" type="ORF">DWU89_04475</name>
    <name evidence="1" type="ORF">H8784_04400</name>
</gene>
<dbReference type="Proteomes" id="UP000256321">
    <property type="component" value="Unassembled WGS sequence"/>
</dbReference>
<accession>A0A3D8HHQ2</accession>
<evidence type="ECO:0000313" key="4">
    <source>
        <dbReference type="Proteomes" id="UP000629596"/>
    </source>
</evidence>
<evidence type="ECO:0000313" key="3">
    <source>
        <dbReference type="Proteomes" id="UP000256321"/>
    </source>
</evidence>
<protein>
    <submittedName>
        <fullName evidence="2">6-bladed beta-propeller</fullName>
    </submittedName>
</protein>
<dbReference type="PROSITE" id="PS51257">
    <property type="entry name" value="PROKAR_LIPOPROTEIN"/>
    <property type="match status" value="1"/>
</dbReference>
<dbReference type="EMBL" id="QREV01000006">
    <property type="protein sequence ID" value="RDU50438.1"/>
    <property type="molecule type" value="Genomic_DNA"/>
</dbReference>
<evidence type="ECO:0000313" key="1">
    <source>
        <dbReference type="EMBL" id="MBC8600960.1"/>
    </source>
</evidence>
<dbReference type="Pfam" id="PF17170">
    <property type="entry name" value="DUF5128"/>
    <property type="match status" value="1"/>
</dbReference>
<sequence length="124" mass="13714">MRYITCILILFAVCSCKKANDDTTKLIVVDVAKDYPQKEIYLQDIADVEYIPLATSDSILVNSSPSIVSDKGIVTRGGKVGEILLFDAKGQELRFIVSQTLSSFHPSLRVLHTSWKPADPIISE</sequence>
<organism evidence="2 3">
    <name type="scientific">Parabacteroides acidifaciens</name>
    <dbReference type="NCBI Taxonomy" id="2290935"/>
    <lineage>
        <taxon>Bacteria</taxon>
        <taxon>Pseudomonadati</taxon>
        <taxon>Bacteroidota</taxon>
        <taxon>Bacteroidia</taxon>
        <taxon>Bacteroidales</taxon>
        <taxon>Tannerellaceae</taxon>
        <taxon>Parabacteroides</taxon>
    </lineage>
</organism>
<dbReference type="Proteomes" id="UP000629596">
    <property type="component" value="Unassembled WGS sequence"/>
</dbReference>
<comment type="caution">
    <text evidence="2">The sequence shown here is derived from an EMBL/GenBank/DDBJ whole genome shotgun (WGS) entry which is preliminary data.</text>
</comment>
<dbReference type="AlphaFoldDB" id="A0A3D8HHQ2"/>
<keyword evidence="4" id="KW-1185">Reference proteome</keyword>
<proteinExistence type="predicted"/>